<proteinExistence type="predicted"/>
<dbReference type="Gene3D" id="1.10.530.10">
    <property type="match status" value="1"/>
</dbReference>
<dbReference type="KEGG" id="pth:PTH_1980"/>
<dbReference type="Pfam" id="PF01464">
    <property type="entry name" value="SLT"/>
    <property type="match status" value="1"/>
</dbReference>
<dbReference type="CAZy" id="GH23">
    <property type="family name" value="Glycoside Hydrolase Family 23"/>
</dbReference>
<keyword evidence="3" id="KW-1185">Reference proteome</keyword>
<dbReference type="CDD" id="cd16896">
    <property type="entry name" value="LT_Slt70-like"/>
    <property type="match status" value="1"/>
</dbReference>
<dbReference type="AlphaFoldDB" id="A5D0Q6"/>
<dbReference type="Proteomes" id="UP000006556">
    <property type="component" value="Chromosome"/>
</dbReference>
<dbReference type="PANTHER" id="PTHR37423">
    <property type="entry name" value="SOLUBLE LYTIC MUREIN TRANSGLYCOSYLASE-RELATED"/>
    <property type="match status" value="1"/>
</dbReference>
<organism evidence="2 3">
    <name type="scientific">Pelotomaculum thermopropionicum (strain DSM 13744 / JCM 10971 / SI)</name>
    <dbReference type="NCBI Taxonomy" id="370438"/>
    <lineage>
        <taxon>Bacteria</taxon>
        <taxon>Bacillati</taxon>
        <taxon>Bacillota</taxon>
        <taxon>Clostridia</taxon>
        <taxon>Eubacteriales</taxon>
        <taxon>Desulfotomaculaceae</taxon>
        <taxon>Pelotomaculum</taxon>
    </lineage>
</organism>
<protein>
    <recommendedName>
        <fullName evidence="1">Transglycosylase SLT domain-containing protein</fullName>
    </recommendedName>
</protein>
<accession>A5D0Q6</accession>
<dbReference type="STRING" id="370438.PTH_1980"/>
<evidence type="ECO:0000259" key="1">
    <source>
        <dbReference type="Pfam" id="PF01464"/>
    </source>
</evidence>
<evidence type="ECO:0000313" key="3">
    <source>
        <dbReference type="Proteomes" id="UP000006556"/>
    </source>
</evidence>
<dbReference type="InterPro" id="IPR023346">
    <property type="entry name" value="Lysozyme-like_dom_sf"/>
</dbReference>
<dbReference type="HOGENOM" id="CLU_065765_7_0_9"/>
<dbReference type="SUPFAM" id="SSF53955">
    <property type="entry name" value="Lysozyme-like"/>
    <property type="match status" value="1"/>
</dbReference>
<reference evidence="3" key="1">
    <citation type="journal article" date="2008" name="Genome Res.">
        <title>The genome of Pelotomaculum thermopropionicum reveals niche-associated evolution in anaerobic microbiota.</title>
        <authorList>
            <person name="Kosaka T."/>
            <person name="Kato S."/>
            <person name="Shimoyama T."/>
            <person name="Ishii S."/>
            <person name="Abe T."/>
            <person name="Watanabe K."/>
        </authorList>
    </citation>
    <scope>NUCLEOTIDE SEQUENCE [LARGE SCALE GENOMIC DNA]</scope>
    <source>
        <strain evidence="3">DSM 13744 / JCM 10971 / SI</strain>
    </source>
</reference>
<dbReference type="PANTHER" id="PTHR37423:SF2">
    <property type="entry name" value="MEMBRANE-BOUND LYTIC MUREIN TRANSGLYCOSYLASE C"/>
    <property type="match status" value="1"/>
</dbReference>
<gene>
    <name evidence="2" type="ordered locus">PTH_1980</name>
</gene>
<dbReference type="eggNOG" id="COG0741">
    <property type="taxonomic scope" value="Bacteria"/>
</dbReference>
<feature type="domain" description="Transglycosylase SLT" evidence="1">
    <location>
        <begin position="49"/>
        <end position="155"/>
    </location>
</feature>
<dbReference type="InterPro" id="IPR008258">
    <property type="entry name" value="Transglycosylase_SLT_dom_1"/>
</dbReference>
<dbReference type="EMBL" id="AP009389">
    <property type="protein sequence ID" value="BAF60162.1"/>
    <property type="molecule type" value="Genomic_DNA"/>
</dbReference>
<name>A5D0Q6_PELTS</name>
<evidence type="ECO:0000313" key="2">
    <source>
        <dbReference type="EMBL" id="BAF60162.1"/>
    </source>
</evidence>
<sequence>MVLTFRKRASRKRFKRRIFLLLVLILVCLNFKSITGFFYPFPYRNIITYYSGVYNLDPCLLAAVMKAESGFNRWAVSERGARGLMQIMPETGRWVASQMGDPDFDPDCLFDPETSIKLGAWYIADLKKEFGDNTVLVLAAYNGGRGNVKEWISGKELPAGKSTTIDQIPFPETRHYVRKVLLYYRIYSCLYG</sequence>